<protein>
    <submittedName>
        <fullName evidence="4">NmrA family NAD(P)-binding protein</fullName>
    </submittedName>
</protein>
<dbReference type="SUPFAM" id="SSF51735">
    <property type="entry name" value="NAD(P)-binding Rossmann-fold domains"/>
    <property type="match status" value="1"/>
</dbReference>
<sequence length="304" mass="32885">MTTSTSPNSPTIILAGATGHLGGLLTEELRKRGAHVRALVRVGTEAGKRSALQALGAEVVEVDFQNAPALAQACRGGACVVSAVSGLRDVMVDTQTQLLNASVQAGVPRFIPSDFSIDFTRLAYGKNRNLDFRKEFGEVLDQAPIAGTSVLNGMFTDLLTGQAPVVLFPLKRILFWGNADQPLDFTTIANTAEYTALVALDANTPRYLRIAGDVQSPRSLQRVASQATGQPFKLLRAGGLGVLNVLIKVTKTLMRNNQEVFPPWQGMQYLRDMLSGETKLPSLDNDRYPGMRWTSVQEVLASKK</sequence>
<dbReference type="KEGG" id="nib:GU926_09395"/>
<dbReference type="Gene3D" id="3.40.50.720">
    <property type="entry name" value="NAD(P)-binding Rossmann-like Domain"/>
    <property type="match status" value="1"/>
</dbReference>
<dbReference type="PANTHER" id="PTHR47706">
    <property type="entry name" value="NMRA-LIKE FAMILY PROTEIN"/>
    <property type="match status" value="1"/>
</dbReference>
<dbReference type="Pfam" id="PF05368">
    <property type="entry name" value="NmrA"/>
    <property type="match status" value="1"/>
</dbReference>
<evidence type="ECO:0000256" key="1">
    <source>
        <dbReference type="ARBA" id="ARBA00022857"/>
    </source>
</evidence>
<dbReference type="PANTHER" id="PTHR47706:SF1">
    <property type="entry name" value="CIPA-LIKE, PUTATIVE (AFU_ORTHOLOGUE AFUA_1G12460)-RELATED"/>
    <property type="match status" value="1"/>
</dbReference>
<accession>A0A6P1NZF3</accession>
<dbReference type="AlphaFoldDB" id="A0A6P1NZF3"/>
<keyword evidence="2" id="KW-0560">Oxidoreductase</keyword>
<proteinExistence type="predicted"/>
<evidence type="ECO:0000313" key="5">
    <source>
        <dbReference type="Proteomes" id="UP000464214"/>
    </source>
</evidence>
<dbReference type="InterPro" id="IPR036291">
    <property type="entry name" value="NAD(P)-bd_dom_sf"/>
</dbReference>
<reference evidence="4 5" key="1">
    <citation type="submission" date="2020-01" db="EMBL/GenBank/DDBJ databases">
        <authorList>
            <person name="Kim M."/>
        </authorList>
    </citation>
    <scope>NUCLEOTIDE SEQUENCE [LARGE SCALE GENOMIC DNA]</scope>
    <source>
        <strain evidence="4 5">BT10</strain>
    </source>
</reference>
<dbReference type="EMBL" id="CP047897">
    <property type="protein sequence ID" value="QHL87639.1"/>
    <property type="molecule type" value="Genomic_DNA"/>
</dbReference>
<dbReference type="GO" id="GO:0016491">
    <property type="term" value="F:oxidoreductase activity"/>
    <property type="evidence" value="ECO:0007669"/>
    <property type="project" value="UniProtKB-KW"/>
</dbReference>
<evidence type="ECO:0000259" key="3">
    <source>
        <dbReference type="Pfam" id="PF05368"/>
    </source>
</evidence>
<dbReference type="RefSeq" id="WP_160691229.1">
    <property type="nucleotide sequence ID" value="NZ_CP047897.1"/>
</dbReference>
<dbReference type="InterPro" id="IPR008030">
    <property type="entry name" value="NmrA-like"/>
</dbReference>
<evidence type="ECO:0000313" key="4">
    <source>
        <dbReference type="EMBL" id="QHL87639.1"/>
    </source>
</evidence>
<evidence type="ECO:0000256" key="2">
    <source>
        <dbReference type="ARBA" id="ARBA00023002"/>
    </source>
</evidence>
<dbReference type="Proteomes" id="UP000464214">
    <property type="component" value="Chromosome"/>
</dbReference>
<dbReference type="Gene3D" id="3.90.25.10">
    <property type="entry name" value="UDP-galactose 4-epimerase, domain 1"/>
    <property type="match status" value="1"/>
</dbReference>
<gene>
    <name evidence="4" type="ORF">GU926_09395</name>
</gene>
<name>A0A6P1NZF3_9BACT</name>
<dbReference type="InterPro" id="IPR051609">
    <property type="entry name" value="NmrA/Isoflavone_reductase-like"/>
</dbReference>
<keyword evidence="1" id="KW-0521">NADP</keyword>
<feature type="domain" description="NmrA-like" evidence="3">
    <location>
        <begin position="11"/>
        <end position="234"/>
    </location>
</feature>
<organism evidence="4 5">
    <name type="scientific">Nibribacter ruber</name>
    <dbReference type="NCBI Taxonomy" id="2698458"/>
    <lineage>
        <taxon>Bacteria</taxon>
        <taxon>Pseudomonadati</taxon>
        <taxon>Bacteroidota</taxon>
        <taxon>Cytophagia</taxon>
        <taxon>Cytophagales</taxon>
        <taxon>Hymenobacteraceae</taxon>
        <taxon>Nibribacter</taxon>
    </lineage>
</organism>
<keyword evidence="5" id="KW-1185">Reference proteome</keyword>